<feature type="coiled-coil region" evidence="1">
    <location>
        <begin position="234"/>
        <end position="261"/>
    </location>
</feature>
<feature type="compositionally biased region" description="Basic and acidic residues" evidence="2">
    <location>
        <begin position="354"/>
        <end position="371"/>
    </location>
</feature>
<dbReference type="EMBL" id="JAZDWU010000003">
    <property type="protein sequence ID" value="KAL0008229.1"/>
    <property type="molecule type" value="Genomic_DNA"/>
</dbReference>
<evidence type="ECO:0000313" key="4">
    <source>
        <dbReference type="Proteomes" id="UP001459277"/>
    </source>
</evidence>
<comment type="caution">
    <text evidence="3">The sequence shown here is derived from an EMBL/GenBank/DDBJ whole genome shotgun (WGS) entry which is preliminary data.</text>
</comment>
<feature type="region of interest" description="Disordered" evidence="2">
    <location>
        <begin position="338"/>
        <end position="388"/>
    </location>
</feature>
<feature type="region of interest" description="Disordered" evidence="2">
    <location>
        <begin position="26"/>
        <end position="46"/>
    </location>
</feature>
<gene>
    <name evidence="3" type="ORF">SO802_009731</name>
</gene>
<keyword evidence="4" id="KW-1185">Reference proteome</keyword>
<feature type="compositionally biased region" description="Basic and acidic residues" evidence="2">
    <location>
        <begin position="379"/>
        <end position="388"/>
    </location>
</feature>
<keyword evidence="1" id="KW-0175">Coiled coil</keyword>
<evidence type="ECO:0000256" key="1">
    <source>
        <dbReference type="SAM" id="Coils"/>
    </source>
</evidence>
<feature type="region of interest" description="Disordered" evidence="2">
    <location>
        <begin position="80"/>
        <end position="115"/>
    </location>
</feature>
<sequence>MGVAKEEIASSRLSLDEEIDRFIFEEEGSPVSVPAQASDLEGETGDRSSVHALAIVITCLDSTSEEEMASNQKGKCLRKLLAGRSKGGTSKEAPKPKVPFSLPPSPPLPANLGLKANPELKKKMPILDLEEGEISQQKGSKQQKMAKDIQDKRVAITWDASVREYQRGQAAHIAEALEQPLLLPKDMEAMRKLKQQDLFLSLKRDLAMITQEVFVAEEWVKGARNEAKNKMLLRHDAERALRAAKAEKKELLSKLASEVKKQAFYQLGVEETQARLAKELTEACREFCNATWDEALYAAGVPTDSALRRSESVYYHPHIREVTDDPLSEAPDAVKAKEVEAKDVDSKVPNAAVEVKEMEAKAKDGESKAKDASTTQQSQKEDPPAPKA</sequence>
<reference evidence="3 4" key="1">
    <citation type="submission" date="2024-01" db="EMBL/GenBank/DDBJ databases">
        <title>A telomere-to-telomere, gap-free genome of sweet tea (Lithocarpus litseifolius).</title>
        <authorList>
            <person name="Zhou J."/>
        </authorList>
    </citation>
    <scope>NUCLEOTIDE SEQUENCE [LARGE SCALE GENOMIC DNA]</scope>
    <source>
        <strain evidence="3">Zhou-2022a</strain>
        <tissue evidence="3">Leaf</tissue>
    </source>
</reference>
<dbReference type="Proteomes" id="UP001459277">
    <property type="component" value="Unassembled WGS sequence"/>
</dbReference>
<dbReference type="AlphaFoldDB" id="A0AAW2DF66"/>
<proteinExistence type="predicted"/>
<evidence type="ECO:0000256" key="2">
    <source>
        <dbReference type="SAM" id="MobiDB-lite"/>
    </source>
</evidence>
<name>A0AAW2DF66_9ROSI</name>
<protein>
    <submittedName>
        <fullName evidence="3">Uncharacterized protein</fullName>
    </submittedName>
</protein>
<accession>A0AAW2DF66</accession>
<organism evidence="3 4">
    <name type="scientific">Lithocarpus litseifolius</name>
    <dbReference type="NCBI Taxonomy" id="425828"/>
    <lineage>
        <taxon>Eukaryota</taxon>
        <taxon>Viridiplantae</taxon>
        <taxon>Streptophyta</taxon>
        <taxon>Embryophyta</taxon>
        <taxon>Tracheophyta</taxon>
        <taxon>Spermatophyta</taxon>
        <taxon>Magnoliopsida</taxon>
        <taxon>eudicotyledons</taxon>
        <taxon>Gunneridae</taxon>
        <taxon>Pentapetalae</taxon>
        <taxon>rosids</taxon>
        <taxon>fabids</taxon>
        <taxon>Fagales</taxon>
        <taxon>Fagaceae</taxon>
        <taxon>Lithocarpus</taxon>
    </lineage>
</organism>
<evidence type="ECO:0000313" key="3">
    <source>
        <dbReference type="EMBL" id="KAL0008229.1"/>
    </source>
</evidence>